<evidence type="ECO:0000313" key="2">
    <source>
        <dbReference type="EMBL" id="QNN63200.1"/>
    </source>
</evidence>
<dbReference type="PANTHER" id="PTHR35010">
    <property type="entry name" value="BLL4672 PROTEIN-RELATED"/>
    <property type="match status" value="1"/>
</dbReference>
<dbReference type="GO" id="GO:0003677">
    <property type="term" value="F:DNA binding"/>
    <property type="evidence" value="ECO:0007669"/>
    <property type="project" value="InterPro"/>
</dbReference>
<dbReference type="EMBL" id="CP060716">
    <property type="protein sequence ID" value="QNN63200.1"/>
    <property type="molecule type" value="Genomic_DNA"/>
</dbReference>
<dbReference type="CDD" id="cd00093">
    <property type="entry name" value="HTH_XRE"/>
    <property type="match status" value="1"/>
</dbReference>
<accession>A0A7G9S5S5</accession>
<dbReference type="SMART" id="SM00530">
    <property type="entry name" value="HTH_XRE"/>
    <property type="match status" value="1"/>
</dbReference>
<reference evidence="2 3" key="1">
    <citation type="submission" date="2020-08" db="EMBL/GenBank/DDBJ databases">
        <title>Genome sequence of Leucobacter denitrificans KACC 14055T.</title>
        <authorList>
            <person name="Hyun D.-W."/>
            <person name="Bae J.-W."/>
        </authorList>
    </citation>
    <scope>NUCLEOTIDE SEQUENCE [LARGE SCALE GENOMIC DNA]</scope>
    <source>
        <strain evidence="2 3">KACC 14055</strain>
    </source>
</reference>
<dbReference type="AlphaFoldDB" id="A0A7G9S5S5"/>
<organism evidence="2 3">
    <name type="scientific">Leucobacter denitrificans</name>
    <dbReference type="NCBI Taxonomy" id="683042"/>
    <lineage>
        <taxon>Bacteria</taxon>
        <taxon>Bacillati</taxon>
        <taxon>Actinomycetota</taxon>
        <taxon>Actinomycetes</taxon>
        <taxon>Micrococcales</taxon>
        <taxon>Microbacteriaceae</taxon>
        <taxon>Leucobacter</taxon>
    </lineage>
</organism>
<sequence>MIRPRTPRGIQLGEFLAARRKAQRRVELGLPPGTRRGDIGLSREEVAALAGMSVSWYTWLEQGREINASRQVLAAVARVLQLNEAETEYVFALAVPGANSNQLEPAPTPDHLTRLVRALPFPAFVIAGDWTIVAWNARYEWLYESISAILDVDRNLLKLIYTDPKLKEMLPDWQRDSRRFLAEFRADSGVRLSSERHREVVQGLIEESPDFRAQWAEHSVERFKSRLRTFVHPQEGELVFEHHRLVPSDASDLHVIMYVPTSPLAISEETASVES</sequence>
<proteinExistence type="predicted"/>
<protein>
    <submittedName>
        <fullName evidence="2">Helix-turn-helix domain-containing protein</fullName>
    </submittedName>
</protein>
<dbReference type="InterPro" id="IPR041413">
    <property type="entry name" value="MLTR_LBD"/>
</dbReference>
<evidence type="ECO:0000259" key="1">
    <source>
        <dbReference type="SMART" id="SM00530"/>
    </source>
</evidence>
<dbReference type="Gene3D" id="1.10.260.40">
    <property type="entry name" value="lambda repressor-like DNA-binding domains"/>
    <property type="match status" value="1"/>
</dbReference>
<dbReference type="InterPro" id="IPR010982">
    <property type="entry name" value="Lambda_DNA-bd_dom_sf"/>
</dbReference>
<dbReference type="Gene3D" id="3.30.450.180">
    <property type="match status" value="1"/>
</dbReference>
<evidence type="ECO:0000313" key="3">
    <source>
        <dbReference type="Proteomes" id="UP000515934"/>
    </source>
</evidence>
<keyword evidence="3" id="KW-1185">Reference proteome</keyword>
<dbReference type="RefSeq" id="WP_187555667.1">
    <property type="nucleotide sequence ID" value="NZ_CP060716.1"/>
</dbReference>
<dbReference type="Pfam" id="PF13560">
    <property type="entry name" value="HTH_31"/>
    <property type="match status" value="1"/>
</dbReference>
<dbReference type="KEGG" id="ldn:H9L06_02250"/>
<dbReference type="Proteomes" id="UP000515934">
    <property type="component" value="Chromosome"/>
</dbReference>
<dbReference type="SUPFAM" id="SSF47413">
    <property type="entry name" value="lambda repressor-like DNA-binding domains"/>
    <property type="match status" value="1"/>
</dbReference>
<dbReference type="Pfam" id="PF17765">
    <property type="entry name" value="MLTR_LBD"/>
    <property type="match status" value="1"/>
</dbReference>
<dbReference type="InterPro" id="IPR001387">
    <property type="entry name" value="Cro/C1-type_HTH"/>
</dbReference>
<name>A0A7G9S5S5_9MICO</name>
<gene>
    <name evidence="2" type="ORF">H9L06_02250</name>
</gene>
<feature type="domain" description="HTH cro/C1-type" evidence="1">
    <location>
        <begin position="15"/>
        <end position="87"/>
    </location>
</feature>